<comment type="caution">
    <text evidence="4">The sequence shown here is derived from an EMBL/GenBank/DDBJ whole genome shotgun (WGS) entry which is preliminary data.</text>
</comment>
<feature type="compositionally biased region" description="Basic residues" evidence="2">
    <location>
        <begin position="889"/>
        <end position="901"/>
    </location>
</feature>
<evidence type="ECO:0000259" key="3">
    <source>
        <dbReference type="PROSITE" id="PS51511"/>
    </source>
</evidence>
<feature type="region of interest" description="Disordered" evidence="2">
    <location>
        <begin position="522"/>
        <end position="602"/>
    </location>
</feature>
<keyword evidence="1" id="KW-0175">Coiled coil</keyword>
<dbReference type="Proteomes" id="UP000235965">
    <property type="component" value="Unassembled WGS sequence"/>
</dbReference>
<dbReference type="PANTHER" id="PTHR47096:SF1">
    <property type="entry name" value="MISSHAPEN LIKE KINASE 1"/>
    <property type="match status" value="1"/>
</dbReference>
<evidence type="ECO:0000256" key="1">
    <source>
        <dbReference type="SAM" id="Coils"/>
    </source>
</evidence>
<feature type="region of interest" description="Disordered" evidence="2">
    <location>
        <begin position="270"/>
        <end position="338"/>
    </location>
</feature>
<feature type="coiled-coil region" evidence="1">
    <location>
        <begin position="927"/>
        <end position="954"/>
    </location>
</feature>
<dbReference type="GO" id="GO:0005829">
    <property type="term" value="C:cytosol"/>
    <property type="evidence" value="ECO:0007669"/>
    <property type="project" value="TreeGrafter"/>
</dbReference>
<name>A0A2J7R929_9NEOP</name>
<organism evidence="4 5">
    <name type="scientific">Cryptotermes secundus</name>
    <dbReference type="NCBI Taxonomy" id="105785"/>
    <lineage>
        <taxon>Eukaryota</taxon>
        <taxon>Metazoa</taxon>
        <taxon>Ecdysozoa</taxon>
        <taxon>Arthropoda</taxon>
        <taxon>Hexapoda</taxon>
        <taxon>Insecta</taxon>
        <taxon>Pterygota</taxon>
        <taxon>Neoptera</taxon>
        <taxon>Polyneoptera</taxon>
        <taxon>Dictyoptera</taxon>
        <taxon>Blattodea</taxon>
        <taxon>Blattoidea</taxon>
        <taxon>Termitoidae</taxon>
        <taxon>Kalotermitidae</taxon>
        <taxon>Cryptotermitinae</taxon>
        <taxon>Cryptotermes</taxon>
    </lineage>
</organism>
<evidence type="ECO:0000313" key="4">
    <source>
        <dbReference type="EMBL" id="PNF37334.1"/>
    </source>
</evidence>
<dbReference type="AlphaFoldDB" id="A0A2J7R929"/>
<dbReference type="EMBL" id="NEVH01006721">
    <property type="protein sequence ID" value="PNF37334.1"/>
    <property type="molecule type" value="Genomic_DNA"/>
</dbReference>
<protein>
    <recommendedName>
        <fullName evidence="3">FIP-RBD domain-containing protein</fullName>
    </recommendedName>
</protein>
<proteinExistence type="predicted"/>
<sequence>MGQAESNEMAPRNGMAGMNLDRPRLQFMDSHREFRGPSFFHNELQQQQVPQQQQQLQHQQLQQRQQIPPFQKPQQLQQQQMPPFQKPQQQMQRPVSPFQKPQQQLQQHQQQQLQQHHHQQQLQQHQQQQQQQQLQQHQQQQQLQQHQQQQQQQQLQQQQEQQQHQQQLQQQLELQQQDQLQQRIEQQQLQQQQLQQQQQQLLQQDVQPQPSYKQKPKLIDLQLHSTKPRAARPETADWSPVTDLSPILDVSPTLERAEQELMQRFQEGGTLDPARPIQQTQQHTQQQQQQLTSAAASAAKPSTGTISGMLADFSKALGLGGTSPRPSPSDENPAMEKQLQRGSLYPNHPQQNLQHYQQQLQLQQQTQLQQQHLLQQQQQTQLQQQHQTGGIQGTVLGILSGQQSLFTQHLTPQQQQMYQQHMQLQHQAQHLKKIRRSLPHSAPDQTQQIHQQRKDASVGQPVVTTQGVPQHLVNSQTLVNNPVISQHMMCGQTVPLSQHMMSRHALGSHLVTSQPVMSSGISVSSGLQQVPCSTPLGTPQGTPVGTPRGSRDTGGGDSSDTLSETDSQKSLRMRRKLPSIPTHQEAVLLPSSKKRSYSPLRQTSLDGMLSRVSNLMLPRPSASETNLRKVSLGVDPVPRPGSALGLLQASSVVSSSGMRTATSGMTGATSVYSSPLAELASCLPPDLRHLLNTPGMADSIACGKQLPTYMHNLKEQLRDEIRATTSDRRRLPGLMDKDREARLRRERDKFEALRDPLKRLDVQRKLASPVIGRSRKLRGHRRQLSDPKIHPPFSPIKEDGSLESDYDRRYLHPSLKPPYKAYEYESIDDVGWRAEWDPSQSYLTSSYAAAGGALRETAINSVLDEDHYLSSSRYSLRRSSDGPAGIDTRRRHDMRKNRKPRSWNPSPYGSDDDDDQLTREEKKAKIKAEIARRRQQIEENARLHEELLRLARLRESAELGFTPHSGPELGRGGGYGTSSVLKSIDELLFSGRGGGLHFDYHAHSPRRSEEDRSMDRIASTFRTDDYTAGVYERLSDFSPLTDFTLHAMPLLPDMPTRSRKLLEDLGSSPINESILALPQKGKYGSRVYVK</sequence>
<dbReference type="PANTHER" id="PTHR47096">
    <property type="entry name" value="MISSHAPEN LIKE KINASE 1"/>
    <property type="match status" value="1"/>
</dbReference>
<dbReference type="InterPro" id="IPR019018">
    <property type="entry name" value="Rab-bd_FIP-RBD"/>
</dbReference>
<evidence type="ECO:0000313" key="5">
    <source>
        <dbReference type="Proteomes" id="UP000235965"/>
    </source>
</evidence>
<evidence type="ECO:0000256" key="2">
    <source>
        <dbReference type="SAM" id="MobiDB-lite"/>
    </source>
</evidence>
<keyword evidence="5" id="KW-1185">Reference proteome</keyword>
<feature type="region of interest" description="Disordered" evidence="2">
    <location>
        <begin position="776"/>
        <end position="801"/>
    </location>
</feature>
<feature type="region of interest" description="Disordered" evidence="2">
    <location>
        <begin position="872"/>
        <end position="918"/>
    </location>
</feature>
<feature type="domain" description="FIP-RBD" evidence="3">
    <location>
        <begin position="154"/>
        <end position="216"/>
    </location>
</feature>
<feature type="compositionally biased region" description="Low complexity" evidence="2">
    <location>
        <begin position="44"/>
        <end position="95"/>
    </location>
</feature>
<dbReference type="PROSITE" id="PS51511">
    <property type="entry name" value="FIP_RBD"/>
    <property type="match status" value="1"/>
</dbReference>
<reference evidence="4 5" key="1">
    <citation type="submission" date="2017-12" db="EMBL/GenBank/DDBJ databases">
        <title>Hemimetabolous genomes reveal molecular basis of termite eusociality.</title>
        <authorList>
            <person name="Harrison M.C."/>
            <person name="Jongepier E."/>
            <person name="Robertson H.M."/>
            <person name="Arning N."/>
            <person name="Bitard-Feildel T."/>
            <person name="Chao H."/>
            <person name="Childers C.P."/>
            <person name="Dinh H."/>
            <person name="Doddapaneni H."/>
            <person name="Dugan S."/>
            <person name="Gowin J."/>
            <person name="Greiner C."/>
            <person name="Han Y."/>
            <person name="Hu H."/>
            <person name="Hughes D.S.T."/>
            <person name="Huylmans A.-K."/>
            <person name="Kemena C."/>
            <person name="Kremer L.P.M."/>
            <person name="Lee S.L."/>
            <person name="Lopez-Ezquerra A."/>
            <person name="Mallet L."/>
            <person name="Monroy-Kuhn J.M."/>
            <person name="Moser A."/>
            <person name="Murali S.C."/>
            <person name="Muzny D.M."/>
            <person name="Otani S."/>
            <person name="Piulachs M.-D."/>
            <person name="Poelchau M."/>
            <person name="Qu J."/>
            <person name="Schaub F."/>
            <person name="Wada-Katsumata A."/>
            <person name="Worley K.C."/>
            <person name="Xie Q."/>
            <person name="Ylla G."/>
            <person name="Poulsen M."/>
            <person name="Gibbs R.A."/>
            <person name="Schal C."/>
            <person name="Richards S."/>
            <person name="Belles X."/>
            <person name="Korb J."/>
            <person name="Bornberg-Bauer E."/>
        </authorList>
    </citation>
    <scope>NUCLEOTIDE SEQUENCE [LARGE SCALE GENOMIC DNA]</scope>
    <source>
        <tissue evidence="4">Whole body</tissue>
    </source>
</reference>
<feature type="compositionally biased region" description="Polar residues" evidence="2">
    <location>
        <begin position="522"/>
        <end position="543"/>
    </location>
</feature>
<feature type="compositionally biased region" description="Low complexity" evidence="2">
    <location>
        <begin position="102"/>
        <end position="126"/>
    </location>
</feature>
<dbReference type="InterPro" id="IPR051700">
    <property type="entry name" value="STE20_Ser-Thr_kinase"/>
</dbReference>
<feature type="compositionally biased region" description="Basic and acidic residues" evidence="2">
    <location>
        <begin position="21"/>
        <end position="35"/>
    </location>
</feature>
<feature type="compositionally biased region" description="Low complexity" evidence="2">
    <location>
        <begin position="278"/>
        <end position="299"/>
    </location>
</feature>
<feature type="region of interest" description="Disordered" evidence="2">
    <location>
        <begin position="1"/>
        <end position="126"/>
    </location>
</feature>
<dbReference type="OrthoDB" id="67688at2759"/>
<gene>
    <name evidence="4" type="ORF">B7P43_G00482</name>
</gene>
<accession>A0A2J7R929</accession>